<keyword evidence="3" id="KW-1185">Reference proteome</keyword>
<sequence length="154" mass="17458">MKIVNIILLFVVNLMMVMPAQAQLSRKTTEPEFKVTYEGYEIDTREGLYIPKEGFFQIDLANQQELYASLPDDAYISFISSEARLISPQDGTVVSMTQDHEFLDNDLDLIPIMRQAAAHDKLELEVKYVYVARKGNGKTKVLKEGSKVLSVPLK</sequence>
<gene>
    <name evidence="2" type="ORF">SAMN05421823_101305</name>
</gene>
<proteinExistence type="predicted"/>
<dbReference type="EMBL" id="FNFO01000001">
    <property type="protein sequence ID" value="SDJ87242.1"/>
    <property type="molecule type" value="Genomic_DNA"/>
</dbReference>
<evidence type="ECO:0000313" key="3">
    <source>
        <dbReference type="Proteomes" id="UP000198510"/>
    </source>
</evidence>
<organism evidence="2 3">
    <name type="scientific">Catalinimonas alkaloidigena</name>
    <dbReference type="NCBI Taxonomy" id="1075417"/>
    <lineage>
        <taxon>Bacteria</taxon>
        <taxon>Pseudomonadati</taxon>
        <taxon>Bacteroidota</taxon>
        <taxon>Cytophagia</taxon>
        <taxon>Cytophagales</taxon>
        <taxon>Catalimonadaceae</taxon>
        <taxon>Catalinimonas</taxon>
    </lineage>
</organism>
<name>A0A1G8X9E4_9BACT</name>
<accession>A0A1G8X9E4</accession>
<dbReference type="AlphaFoldDB" id="A0A1G8X9E4"/>
<feature type="chain" id="PRO_5011444030" evidence="1">
    <location>
        <begin position="23"/>
        <end position="154"/>
    </location>
</feature>
<evidence type="ECO:0000313" key="2">
    <source>
        <dbReference type="EMBL" id="SDJ87242.1"/>
    </source>
</evidence>
<protein>
    <submittedName>
        <fullName evidence="2">Uncharacterized protein</fullName>
    </submittedName>
</protein>
<feature type="signal peptide" evidence="1">
    <location>
        <begin position="1"/>
        <end position="22"/>
    </location>
</feature>
<dbReference type="Proteomes" id="UP000198510">
    <property type="component" value="Unassembled WGS sequence"/>
</dbReference>
<reference evidence="2 3" key="1">
    <citation type="submission" date="2016-10" db="EMBL/GenBank/DDBJ databases">
        <authorList>
            <person name="de Groot N.N."/>
        </authorList>
    </citation>
    <scope>NUCLEOTIDE SEQUENCE [LARGE SCALE GENOMIC DNA]</scope>
    <source>
        <strain evidence="2 3">DSM 25186</strain>
    </source>
</reference>
<evidence type="ECO:0000256" key="1">
    <source>
        <dbReference type="SAM" id="SignalP"/>
    </source>
</evidence>
<keyword evidence="1" id="KW-0732">Signal</keyword>